<dbReference type="Gene3D" id="2.10.25.10">
    <property type="entry name" value="Laminin"/>
    <property type="match status" value="1"/>
</dbReference>
<dbReference type="PROSITE" id="PS50026">
    <property type="entry name" value="EGF_3"/>
    <property type="match status" value="1"/>
</dbReference>
<dbReference type="AlphaFoldDB" id="A0A8J1XKK3"/>
<proteinExistence type="predicted"/>
<dbReference type="SUPFAM" id="SSF57196">
    <property type="entry name" value="EGF/Laminin"/>
    <property type="match status" value="2"/>
</dbReference>
<dbReference type="Pfam" id="PF00008">
    <property type="entry name" value="EGF"/>
    <property type="match status" value="1"/>
</dbReference>
<feature type="disulfide bond" evidence="1">
    <location>
        <begin position="91"/>
        <end position="100"/>
    </location>
</feature>
<reference evidence="2" key="1">
    <citation type="submission" date="2022-03" db="EMBL/GenBank/DDBJ databases">
        <authorList>
            <person name="Martin C."/>
        </authorList>
    </citation>
    <scope>NUCLEOTIDE SEQUENCE</scope>
</reference>
<accession>A0A8J1XKK3</accession>
<comment type="caution">
    <text evidence="2">The sequence shown here is derived from an EMBL/GenBank/DDBJ whole genome shotgun (WGS) entry which is preliminary data.</text>
</comment>
<comment type="caution">
    <text evidence="1">Lacks conserved residue(s) required for the propagation of feature annotation.</text>
</comment>
<organism evidence="2 3">
    <name type="scientific">Owenia fusiformis</name>
    <name type="common">Polychaete worm</name>
    <dbReference type="NCBI Taxonomy" id="6347"/>
    <lineage>
        <taxon>Eukaryota</taxon>
        <taxon>Metazoa</taxon>
        <taxon>Spiralia</taxon>
        <taxon>Lophotrochozoa</taxon>
        <taxon>Annelida</taxon>
        <taxon>Polychaeta</taxon>
        <taxon>Sedentaria</taxon>
        <taxon>Canalipalpata</taxon>
        <taxon>Sabellida</taxon>
        <taxon>Oweniida</taxon>
        <taxon>Oweniidae</taxon>
        <taxon>Owenia</taxon>
    </lineage>
</organism>
<evidence type="ECO:0000313" key="3">
    <source>
        <dbReference type="Proteomes" id="UP000749559"/>
    </source>
</evidence>
<dbReference type="InterPro" id="IPR000742">
    <property type="entry name" value="EGF"/>
</dbReference>
<keyword evidence="3" id="KW-1185">Reference proteome</keyword>
<evidence type="ECO:0000256" key="1">
    <source>
        <dbReference type="PROSITE-ProRule" id="PRU00076"/>
    </source>
</evidence>
<keyword evidence="1" id="KW-1015">Disulfide bond</keyword>
<keyword evidence="1" id="KW-0245">EGF-like domain</keyword>
<name>A0A8J1XKK3_OWEFU</name>
<sequence length="186" mass="20456">MMSFIIYVATIIAVAMHCVSGTCNTGISIPWNDGVKCICPPNKQGETCTEDVPDVEECACMWPESQNACASNPCYGGKCVSLFGEKYKCLCLRGITGDRCSEGAHCFTCQSKQYTNTTCAIFDNAPHLRNLHTHSVVLKHKRSRNLTTHSVVPKHRKSRADCTGNWGMQYSEGTLWIASGCRATFC</sequence>
<gene>
    <name evidence="2" type="ORF">OFUS_LOCUS22477</name>
</gene>
<feature type="non-terminal residue" evidence="2">
    <location>
        <position position="1"/>
    </location>
</feature>
<dbReference type="OrthoDB" id="6079678at2759"/>
<evidence type="ECO:0000313" key="2">
    <source>
        <dbReference type="EMBL" id="CAH1798322.1"/>
    </source>
</evidence>
<dbReference type="Proteomes" id="UP000749559">
    <property type="component" value="Unassembled WGS sequence"/>
</dbReference>
<dbReference type="PROSITE" id="PS00022">
    <property type="entry name" value="EGF_1"/>
    <property type="match status" value="2"/>
</dbReference>
<dbReference type="SMART" id="SM00181">
    <property type="entry name" value="EGF"/>
    <property type="match status" value="2"/>
</dbReference>
<feature type="disulfide bond" evidence="1">
    <location>
        <begin position="69"/>
        <end position="79"/>
    </location>
</feature>
<dbReference type="EMBL" id="CAIIXF020000011">
    <property type="protein sequence ID" value="CAH1798322.1"/>
    <property type="molecule type" value="Genomic_DNA"/>
</dbReference>
<protein>
    <submittedName>
        <fullName evidence="2">Uncharacterized protein</fullName>
    </submittedName>
</protein>